<keyword evidence="1" id="KW-1133">Transmembrane helix</keyword>
<evidence type="ECO:0000256" key="1">
    <source>
        <dbReference type="SAM" id="Phobius"/>
    </source>
</evidence>
<organism evidence="2 3">
    <name type="scientific">Halorubrum ezzemoulense</name>
    <name type="common">Halorubrum chaoviator</name>
    <dbReference type="NCBI Taxonomy" id="337243"/>
    <lineage>
        <taxon>Archaea</taxon>
        <taxon>Methanobacteriati</taxon>
        <taxon>Methanobacteriota</taxon>
        <taxon>Stenosarchaea group</taxon>
        <taxon>Halobacteria</taxon>
        <taxon>Halobacteriales</taxon>
        <taxon>Haloferacaceae</taxon>
        <taxon>Halorubrum</taxon>
    </lineage>
</organism>
<evidence type="ECO:0000313" key="2">
    <source>
        <dbReference type="EMBL" id="MDB2293727.1"/>
    </source>
</evidence>
<dbReference type="EMBL" id="JAQLUK010000027">
    <property type="protein sequence ID" value="MDB2293727.1"/>
    <property type="molecule type" value="Genomic_DNA"/>
</dbReference>
<comment type="caution">
    <text evidence="2">The sequence shown here is derived from an EMBL/GenBank/DDBJ whole genome shotgun (WGS) entry which is preliminary data.</text>
</comment>
<name>A0ABT4Z6Z8_HALEZ</name>
<evidence type="ECO:0000313" key="3">
    <source>
        <dbReference type="Proteomes" id="UP001210528"/>
    </source>
</evidence>
<sequence>MLTLLGFVPVVFSEDLAASTDSLGTELLGLFSSFAPVLGSVVIVASAGLFLTLFSEDSF</sequence>
<feature type="transmembrane region" description="Helical" evidence="1">
    <location>
        <begin position="27"/>
        <end position="54"/>
    </location>
</feature>
<keyword evidence="3" id="KW-1185">Reference proteome</keyword>
<accession>A0ABT4Z6Z8</accession>
<dbReference type="Proteomes" id="UP001210528">
    <property type="component" value="Unassembled WGS sequence"/>
</dbReference>
<keyword evidence="1" id="KW-0472">Membrane</keyword>
<protein>
    <submittedName>
        <fullName evidence="2">Uncharacterized protein</fullName>
    </submittedName>
</protein>
<reference evidence="2 3" key="1">
    <citation type="submission" date="2023-01" db="EMBL/GenBank/DDBJ databases">
        <title>Halorubrum ezzemoulense from Santa Pola, Spain.</title>
        <authorList>
            <person name="Feng Y."/>
            <person name="Louyakis A.S."/>
            <person name="Gogarten J.P."/>
        </authorList>
    </citation>
    <scope>NUCLEOTIDE SEQUENCE [LARGE SCALE GENOMIC DNA]</scope>
    <source>
        <strain evidence="2 3">AMM015</strain>
    </source>
</reference>
<gene>
    <name evidence="2" type="ORF">PM085_15830</name>
</gene>
<proteinExistence type="predicted"/>
<keyword evidence="1" id="KW-0812">Transmembrane</keyword>